<evidence type="ECO:0000313" key="2">
    <source>
        <dbReference type="EMBL" id="VAX34551.1"/>
    </source>
</evidence>
<sequence>MDFTHCTNCQKKTGHKRSLGIGTLFAVLLTGGFWLLALPFYPKRCIVCGQAIRQSMQESAGGSKDLAIHPRLWYRTWWGILILLVLFIMAVSAISTQ</sequence>
<keyword evidence="1" id="KW-0472">Membrane</keyword>
<keyword evidence="1" id="KW-0812">Transmembrane</keyword>
<gene>
    <name evidence="2" type="ORF">MNBD_NITROSPIRAE03-1231</name>
</gene>
<organism evidence="2">
    <name type="scientific">hydrothermal vent metagenome</name>
    <dbReference type="NCBI Taxonomy" id="652676"/>
    <lineage>
        <taxon>unclassified sequences</taxon>
        <taxon>metagenomes</taxon>
        <taxon>ecological metagenomes</taxon>
    </lineage>
</organism>
<keyword evidence="1" id="KW-1133">Transmembrane helix</keyword>
<dbReference type="EMBL" id="UOGI01000345">
    <property type="protein sequence ID" value="VAX34551.1"/>
    <property type="molecule type" value="Genomic_DNA"/>
</dbReference>
<feature type="transmembrane region" description="Helical" evidence="1">
    <location>
        <begin position="21"/>
        <end position="41"/>
    </location>
</feature>
<accession>A0A3B1D6X7</accession>
<name>A0A3B1D6X7_9ZZZZ</name>
<protein>
    <recommendedName>
        <fullName evidence="3">LITAF domain-containing protein</fullName>
    </recommendedName>
</protein>
<proteinExistence type="predicted"/>
<evidence type="ECO:0000256" key="1">
    <source>
        <dbReference type="SAM" id="Phobius"/>
    </source>
</evidence>
<reference evidence="2" key="1">
    <citation type="submission" date="2018-06" db="EMBL/GenBank/DDBJ databases">
        <authorList>
            <person name="Zhirakovskaya E."/>
        </authorList>
    </citation>
    <scope>NUCLEOTIDE SEQUENCE</scope>
</reference>
<dbReference type="AlphaFoldDB" id="A0A3B1D6X7"/>
<feature type="transmembrane region" description="Helical" evidence="1">
    <location>
        <begin position="76"/>
        <end position="94"/>
    </location>
</feature>
<evidence type="ECO:0008006" key="3">
    <source>
        <dbReference type="Google" id="ProtNLM"/>
    </source>
</evidence>